<dbReference type="SUPFAM" id="SSF82153">
    <property type="entry name" value="FAS1 domain"/>
    <property type="match status" value="1"/>
</dbReference>
<organism evidence="4 5">
    <name type="scientific">Candidatus Cerribacteria bacterium 'Amazon FNV 2010 28 9'</name>
    <dbReference type="NCBI Taxonomy" id="2081795"/>
    <lineage>
        <taxon>Bacteria</taxon>
        <taxon>Candidatus Cerribacteria</taxon>
    </lineage>
</organism>
<dbReference type="InterPro" id="IPR050904">
    <property type="entry name" value="Adhesion/Biosynth-related"/>
</dbReference>
<dbReference type="SMART" id="SM00554">
    <property type="entry name" value="FAS1"/>
    <property type="match status" value="1"/>
</dbReference>
<dbReference type="InterPro" id="IPR000782">
    <property type="entry name" value="FAS1_domain"/>
</dbReference>
<proteinExistence type="predicted"/>
<keyword evidence="2" id="KW-0732">Signal</keyword>
<dbReference type="InterPro" id="IPR036378">
    <property type="entry name" value="FAS1_dom_sf"/>
</dbReference>
<feature type="compositionally biased region" description="Low complexity" evidence="1">
    <location>
        <begin position="25"/>
        <end position="46"/>
    </location>
</feature>
<evidence type="ECO:0000256" key="2">
    <source>
        <dbReference type="SAM" id="SignalP"/>
    </source>
</evidence>
<reference evidence="4 5" key="1">
    <citation type="submission" date="2018-02" db="EMBL/GenBank/DDBJ databases">
        <title>Genomic Reconstructions from Amazon Rainforest and Pasture Soil Reveal Novel Insights into the Physiology of Candidate Phyla in Tropical Sites.</title>
        <authorList>
            <person name="Kroeger M.E."/>
            <person name="Delmont T."/>
            <person name="Eren A.M."/>
            <person name="Guo J."/>
            <person name="Meyer K.M."/>
            <person name="Khan K."/>
            <person name="Rodrigues J.L.M."/>
            <person name="Bohannan B.J.M."/>
            <person name="Tringe S."/>
            <person name="Borges C.D."/>
            <person name="Tiedje J."/>
            <person name="Tsai S.M."/>
            <person name="Nusslein K."/>
        </authorList>
    </citation>
    <scope>NUCLEOTIDE SEQUENCE [LARGE SCALE GENOMIC DNA]</scope>
    <source>
        <strain evidence="4">Amazon FNV 2010 28 9</strain>
    </source>
</reference>
<gene>
    <name evidence="4" type="ORF">C5B42_04670</name>
</gene>
<dbReference type="PROSITE" id="PS51257">
    <property type="entry name" value="PROKAR_LIPOPROTEIN"/>
    <property type="match status" value="1"/>
</dbReference>
<name>A0A317JQJ4_9BACT</name>
<evidence type="ECO:0000259" key="3">
    <source>
        <dbReference type="PROSITE" id="PS50213"/>
    </source>
</evidence>
<comment type="caution">
    <text evidence="4">The sequence shown here is derived from an EMBL/GenBank/DDBJ whole genome shotgun (WGS) entry which is preliminary data.</text>
</comment>
<evidence type="ECO:0000256" key="1">
    <source>
        <dbReference type="SAM" id="MobiDB-lite"/>
    </source>
</evidence>
<dbReference type="AlphaFoldDB" id="A0A317JQJ4"/>
<protein>
    <recommendedName>
        <fullName evidence="3">FAS1 domain-containing protein</fullName>
    </recommendedName>
</protein>
<feature type="chain" id="PRO_5016233809" description="FAS1 domain-containing protein" evidence="2">
    <location>
        <begin position="19"/>
        <end position="196"/>
    </location>
</feature>
<dbReference type="Proteomes" id="UP000246104">
    <property type="component" value="Unassembled WGS sequence"/>
</dbReference>
<evidence type="ECO:0000313" key="4">
    <source>
        <dbReference type="EMBL" id="PWU22930.1"/>
    </source>
</evidence>
<accession>A0A317JQJ4</accession>
<dbReference type="PROSITE" id="PS50213">
    <property type="entry name" value="FAS1"/>
    <property type="match status" value="1"/>
</dbReference>
<dbReference type="Pfam" id="PF02469">
    <property type="entry name" value="Fasciclin"/>
    <property type="match status" value="1"/>
</dbReference>
<dbReference type="PANTHER" id="PTHR10900:SF77">
    <property type="entry name" value="FI19380P1"/>
    <property type="match status" value="1"/>
</dbReference>
<feature type="domain" description="FAS1" evidence="3">
    <location>
        <begin position="59"/>
        <end position="191"/>
    </location>
</feature>
<dbReference type="FunFam" id="2.30.180.10:FF:000014">
    <property type="entry name" value="Stabilin 1"/>
    <property type="match status" value="1"/>
</dbReference>
<dbReference type="PANTHER" id="PTHR10900">
    <property type="entry name" value="PERIOSTIN-RELATED"/>
    <property type="match status" value="1"/>
</dbReference>
<feature type="signal peptide" evidence="2">
    <location>
        <begin position="1"/>
        <end position="18"/>
    </location>
</feature>
<dbReference type="Gene3D" id="2.30.180.10">
    <property type="entry name" value="FAS1 domain"/>
    <property type="match status" value="1"/>
</dbReference>
<evidence type="ECO:0000313" key="5">
    <source>
        <dbReference type="Proteomes" id="UP000246104"/>
    </source>
</evidence>
<sequence length="196" mass="20447">MNKIFPIVATTLVTLSLAGCTNYAPSTSTPSPTIQPTSLGMGTATPTPFPTPEVTPKGGRKIGAIISSTAQLSRLSAMLTTLQLTSTLNGSANLTVFAPSNNAFAVMDQAQLSTLLQGQNRDKLTSLLTYHVVPGIYHLSTLPDGTQLHTEQGATVTIAKNNNKTFVNGIEVTQSDIEASNGVINILGGVLTPPQQ</sequence>
<dbReference type="EMBL" id="PSRQ01000052">
    <property type="protein sequence ID" value="PWU22930.1"/>
    <property type="molecule type" value="Genomic_DNA"/>
</dbReference>
<feature type="region of interest" description="Disordered" evidence="1">
    <location>
        <begin position="25"/>
        <end position="57"/>
    </location>
</feature>